<dbReference type="PANTHER" id="PTHR43806">
    <property type="entry name" value="PEPTIDASE S8"/>
    <property type="match status" value="1"/>
</dbReference>
<protein>
    <submittedName>
        <fullName evidence="11">S8 family serine peptidase</fullName>
    </submittedName>
</protein>
<comment type="caution">
    <text evidence="11">The sequence shown here is derived from an EMBL/GenBank/DDBJ whole genome shotgun (WGS) entry which is preliminary data.</text>
</comment>
<dbReference type="SUPFAM" id="SSF52743">
    <property type="entry name" value="Subtilisin-like"/>
    <property type="match status" value="1"/>
</dbReference>
<keyword evidence="8" id="KW-0472">Membrane</keyword>
<dbReference type="InterPro" id="IPR006311">
    <property type="entry name" value="TAT_signal"/>
</dbReference>
<keyword evidence="2 5" id="KW-0645">Protease</keyword>
<dbReference type="AlphaFoldDB" id="A0AAW5HVM2"/>
<dbReference type="PANTHER" id="PTHR43806:SF11">
    <property type="entry name" value="CEREVISIN-RELATED"/>
    <property type="match status" value="1"/>
</dbReference>
<gene>
    <name evidence="11" type="ORF">JMN37_02500</name>
</gene>
<dbReference type="InterPro" id="IPR050131">
    <property type="entry name" value="Peptidase_S8_subtilisin-like"/>
</dbReference>
<dbReference type="GO" id="GO:0006508">
    <property type="term" value="P:proteolysis"/>
    <property type="evidence" value="ECO:0007669"/>
    <property type="project" value="UniProtKB-KW"/>
</dbReference>
<dbReference type="RefSeq" id="WP_071572767.1">
    <property type="nucleotide sequence ID" value="NZ_JAEUWV010000002.1"/>
</dbReference>
<dbReference type="InterPro" id="IPR036852">
    <property type="entry name" value="Peptidase_S8/S53_dom_sf"/>
</dbReference>
<keyword evidence="9" id="KW-0732">Signal</keyword>
<dbReference type="Pfam" id="PF00082">
    <property type="entry name" value="Peptidase_S8"/>
    <property type="match status" value="1"/>
</dbReference>
<dbReference type="PRINTS" id="PR00723">
    <property type="entry name" value="SUBTILISIN"/>
</dbReference>
<feature type="active site" description="Charge relay system" evidence="5">
    <location>
        <position position="77"/>
    </location>
</feature>
<dbReference type="GO" id="GO:0004252">
    <property type="term" value="F:serine-type endopeptidase activity"/>
    <property type="evidence" value="ECO:0007669"/>
    <property type="project" value="UniProtKB-UniRule"/>
</dbReference>
<evidence type="ECO:0000256" key="3">
    <source>
        <dbReference type="ARBA" id="ARBA00022801"/>
    </source>
</evidence>
<dbReference type="Gene3D" id="3.40.50.200">
    <property type="entry name" value="Peptidase S8/S53 domain"/>
    <property type="match status" value="1"/>
</dbReference>
<accession>A0AAW5HVM2</accession>
<comment type="similarity">
    <text evidence="1 5 6">Belongs to the peptidase S8 family.</text>
</comment>
<evidence type="ECO:0000256" key="7">
    <source>
        <dbReference type="SAM" id="MobiDB-lite"/>
    </source>
</evidence>
<dbReference type="EMBL" id="JAEUWV010000002">
    <property type="protein sequence ID" value="MCO6393861.1"/>
    <property type="molecule type" value="Genomic_DNA"/>
</dbReference>
<reference evidence="11 12" key="1">
    <citation type="submission" date="2021-01" db="EMBL/GenBank/DDBJ databases">
        <title>Identification and Characterization of Corynebacterium sp.</title>
        <authorList>
            <person name="Luo Q."/>
            <person name="Qu P."/>
            <person name="Chen Q."/>
        </authorList>
    </citation>
    <scope>NUCLEOTIDE SEQUENCE [LARGE SCALE GENOMIC DNA]</scope>
    <source>
        <strain evidence="11 12">MC-18</strain>
    </source>
</reference>
<name>A0AAW5HVM2_9CORY</name>
<dbReference type="InterPro" id="IPR023828">
    <property type="entry name" value="Peptidase_S8_Ser-AS"/>
</dbReference>
<evidence type="ECO:0000256" key="2">
    <source>
        <dbReference type="ARBA" id="ARBA00022670"/>
    </source>
</evidence>
<feature type="region of interest" description="Disordered" evidence="7">
    <location>
        <begin position="42"/>
        <end position="66"/>
    </location>
</feature>
<sequence length="397" mass="41059">MRTTASRRLFVTLCVPLAVGTTLPISIPAPPAQAQDYACARPAHLPPDRDTPLEPDPSVAASRSHASGRGVRVAVIDTGIARHPQLPPVTPGRDFVTPDDPDPFFDCDSHGTIVAGIIASRDLGIAPAAHLISIRQTSAHYREEQAAGSLATLTDAINNAVDERARVINISVVSCMPPYLATSLDTRELEAALHRAETSGAVVVAAAGNATNECAHGFAVFPAHMPTVLAVGAREDSHTVADYSIASPKPPLSARGTTPVVLASDGAGFATGITGELQPDGTPTVQPYVGTSFAAPVVSGAIALLLDRYPHLSPQQVREIVYAAAEPNGGALRPEDIVTQLPPTPPREATVTTIDAPLPTASLAARRAGLALGGLLACIALTIVARSLRGGRGRRGL</sequence>
<evidence type="ECO:0000256" key="5">
    <source>
        <dbReference type="PROSITE-ProRule" id="PRU01240"/>
    </source>
</evidence>
<feature type="chain" id="PRO_5043520899" evidence="9">
    <location>
        <begin position="35"/>
        <end position="397"/>
    </location>
</feature>
<keyword evidence="12" id="KW-1185">Reference proteome</keyword>
<dbReference type="Proteomes" id="UP001205920">
    <property type="component" value="Unassembled WGS sequence"/>
</dbReference>
<evidence type="ECO:0000256" key="9">
    <source>
        <dbReference type="SAM" id="SignalP"/>
    </source>
</evidence>
<dbReference type="PROSITE" id="PS00138">
    <property type="entry name" value="SUBTILASE_SER"/>
    <property type="match status" value="1"/>
</dbReference>
<dbReference type="PROSITE" id="PS00136">
    <property type="entry name" value="SUBTILASE_ASP"/>
    <property type="match status" value="1"/>
</dbReference>
<evidence type="ECO:0000313" key="11">
    <source>
        <dbReference type="EMBL" id="MCO6393861.1"/>
    </source>
</evidence>
<dbReference type="InterPro" id="IPR022398">
    <property type="entry name" value="Peptidase_S8_His-AS"/>
</dbReference>
<feature type="transmembrane region" description="Helical" evidence="8">
    <location>
        <begin position="368"/>
        <end position="388"/>
    </location>
</feature>
<dbReference type="InterPro" id="IPR023827">
    <property type="entry name" value="Peptidase_S8_Asp-AS"/>
</dbReference>
<proteinExistence type="inferred from homology"/>
<keyword evidence="8" id="KW-1133">Transmembrane helix</keyword>
<evidence type="ECO:0000256" key="6">
    <source>
        <dbReference type="RuleBase" id="RU003355"/>
    </source>
</evidence>
<dbReference type="InterPro" id="IPR015500">
    <property type="entry name" value="Peptidase_S8_subtilisin-rel"/>
</dbReference>
<dbReference type="PROSITE" id="PS51318">
    <property type="entry name" value="TAT"/>
    <property type="match status" value="1"/>
</dbReference>
<evidence type="ECO:0000256" key="8">
    <source>
        <dbReference type="SAM" id="Phobius"/>
    </source>
</evidence>
<feature type="domain" description="Peptidase S8/S53" evidence="10">
    <location>
        <begin position="68"/>
        <end position="328"/>
    </location>
</feature>
<evidence type="ECO:0000256" key="1">
    <source>
        <dbReference type="ARBA" id="ARBA00011073"/>
    </source>
</evidence>
<organism evidence="11 12">
    <name type="scientific">Corynebacterium lipophilum</name>
    <dbReference type="NCBI Taxonomy" id="2804918"/>
    <lineage>
        <taxon>Bacteria</taxon>
        <taxon>Bacillati</taxon>
        <taxon>Actinomycetota</taxon>
        <taxon>Actinomycetes</taxon>
        <taxon>Mycobacteriales</taxon>
        <taxon>Corynebacteriaceae</taxon>
        <taxon>Corynebacterium</taxon>
    </lineage>
</organism>
<evidence type="ECO:0000313" key="12">
    <source>
        <dbReference type="Proteomes" id="UP001205920"/>
    </source>
</evidence>
<dbReference type="InterPro" id="IPR000209">
    <property type="entry name" value="Peptidase_S8/S53_dom"/>
</dbReference>
<feature type="signal peptide" evidence="9">
    <location>
        <begin position="1"/>
        <end position="34"/>
    </location>
</feature>
<feature type="active site" description="Charge relay system" evidence="5">
    <location>
        <position position="292"/>
    </location>
</feature>
<keyword evidence="8" id="KW-0812">Transmembrane</keyword>
<dbReference type="PROSITE" id="PS51892">
    <property type="entry name" value="SUBTILASE"/>
    <property type="match status" value="1"/>
</dbReference>
<keyword evidence="3 5" id="KW-0378">Hydrolase</keyword>
<dbReference type="PROSITE" id="PS00137">
    <property type="entry name" value="SUBTILASE_HIS"/>
    <property type="match status" value="1"/>
</dbReference>
<feature type="active site" description="Charge relay system" evidence="5">
    <location>
        <position position="110"/>
    </location>
</feature>
<evidence type="ECO:0000259" key="10">
    <source>
        <dbReference type="Pfam" id="PF00082"/>
    </source>
</evidence>
<keyword evidence="4 5" id="KW-0720">Serine protease</keyword>
<evidence type="ECO:0000256" key="4">
    <source>
        <dbReference type="ARBA" id="ARBA00022825"/>
    </source>
</evidence>